<feature type="domain" description="Response regulatory" evidence="12">
    <location>
        <begin position="5"/>
        <end position="122"/>
    </location>
</feature>
<dbReference type="RefSeq" id="WP_090171794.1">
    <property type="nucleotide sequence ID" value="NZ_FMXR01000005.1"/>
</dbReference>
<evidence type="ECO:0000256" key="3">
    <source>
        <dbReference type="ARBA" id="ARBA00022490"/>
    </source>
</evidence>
<comment type="function">
    <text evidence="9">May play the central regulatory role in sporulation. It may be an element of the effector pathway responsible for the activation of sporulation genes in response to nutritional stress. Spo0A may act in concert with spo0H (a sigma factor) to control the expression of some genes that are critical to the sporulation process.</text>
</comment>
<dbReference type="Gene3D" id="1.10.10.60">
    <property type="entry name" value="Homeodomain-like"/>
    <property type="match status" value="2"/>
</dbReference>
<feature type="domain" description="HTH araC/xylS-type" evidence="11">
    <location>
        <begin position="431"/>
        <end position="529"/>
    </location>
</feature>
<dbReference type="GO" id="GO:0005737">
    <property type="term" value="C:cytoplasm"/>
    <property type="evidence" value="ECO:0007669"/>
    <property type="project" value="UniProtKB-SubCell"/>
</dbReference>
<name>A0A1G6ADX6_EUBOX</name>
<protein>
    <recommendedName>
        <fullName evidence="2">Stage 0 sporulation protein A homolog</fullName>
    </recommendedName>
</protein>
<proteinExistence type="predicted"/>
<dbReference type="InterPro" id="IPR001789">
    <property type="entry name" value="Sig_transdc_resp-reg_receiver"/>
</dbReference>
<dbReference type="InterPro" id="IPR018060">
    <property type="entry name" value="HTH_AraC"/>
</dbReference>
<evidence type="ECO:0000256" key="8">
    <source>
        <dbReference type="ARBA" id="ARBA00023163"/>
    </source>
</evidence>
<organism evidence="13 14">
    <name type="scientific">Eubacterium oxidoreducens</name>
    <dbReference type="NCBI Taxonomy" id="1732"/>
    <lineage>
        <taxon>Bacteria</taxon>
        <taxon>Bacillati</taxon>
        <taxon>Bacillota</taxon>
        <taxon>Clostridia</taxon>
        <taxon>Eubacteriales</taxon>
        <taxon>Eubacteriaceae</taxon>
        <taxon>Eubacterium</taxon>
    </lineage>
</organism>
<dbReference type="PROSITE" id="PS50110">
    <property type="entry name" value="RESPONSE_REGULATORY"/>
    <property type="match status" value="1"/>
</dbReference>
<dbReference type="SMART" id="SM00342">
    <property type="entry name" value="HTH_ARAC"/>
    <property type="match status" value="1"/>
</dbReference>
<dbReference type="PANTHER" id="PTHR42713">
    <property type="entry name" value="HISTIDINE KINASE-RELATED"/>
    <property type="match status" value="1"/>
</dbReference>
<evidence type="ECO:0000256" key="1">
    <source>
        <dbReference type="ARBA" id="ARBA00004496"/>
    </source>
</evidence>
<dbReference type="SMART" id="SM00448">
    <property type="entry name" value="REC"/>
    <property type="match status" value="1"/>
</dbReference>
<dbReference type="Proteomes" id="UP000199228">
    <property type="component" value="Unassembled WGS sequence"/>
</dbReference>
<dbReference type="AlphaFoldDB" id="A0A1G6ADX6"/>
<dbReference type="STRING" id="1732.SAMN02910417_00470"/>
<evidence type="ECO:0000256" key="9">
    <source>
        <dbReference type="ARBA" id="ARBA00024867"/>
    </source>
</evidence>
<dbReference type="Gene3D" id="3.40.50.2300">
    <property type="match status" value="1"/>
</dbReference>
<feature type="modified residue" description="4-aspartylphosphate" evidence="10">
    <location>
        <position position="57"/>
    </location>
</feature>
<dbReference type="InterPro" id="IPR011006">
    <property type="entry name" value="CheY-like_superfamily"/>
</dbReference>
<keyword evidence="8" id="KW-0804">Transcription</keyword>
<evidence type="ECO:0000313" key="13">
    <source>
        <dbReference type="EMBL" id="SDB06634.1"/>
    </source>
</evidence>
<dbReference type="InterPro" id="IPR018062">
    <property type="entry name" value="HTH_AraC-typ_CS"/>
</dbReference>
<evidence type="ECO:0000256" key="7">
    <source>
        <dbReference type="ARBA" id="ARBA00023125"/>
    </source>
</evidence>
<dbReference type="CDD" id="cd17536">
    <property type="entry name" value="REC_YesN-like"/>
    <property type="match status" value="1"/>
</dbReference>
<accession>A0A1G6ADX6</accession>
<keyword evidence="7" id="KW-0238">DNA-binding</keyword>
<keyword evidence="3" id="KW-0963">Cytoplasm</keyword>
<evidence type="ECO:0000259" key="12">
    <source>
        <dbReference type="PROSITE" id="PS50110"/>
    </source>
</evidence>
<keyword evidence="4 10" id="KW-0597">Phosphoprotein</keyword>
<evidence type="ECO:0000256" key="2">
    <source>
        <dbReference type="ARBA" id="ARBA00018672"/>
    </source>
</evidence>
<dbReference type="GO" id="GO:0000160">
    <property type="term" value="P:phosphorelay signal transduction system"/>
    <property type="evidence" value="ECO:0007669"/>
    <property type="project" value="UniProtKB-KW"/>
</dbReference>
<keyword evidence="6" id="KW-0805">Transcription regulation</keyword>
<dbReference type="EMBL" id="FMXR01000005">
    <property type="protein sequence ID" value="SDB06634.1"/>
    <property type="molecule type" value="Genomic_DNA"/>
</dbReference>
<dbReference type="PROSITE" id="PS01124">
    <property type="entry name" value="HTH_ARAC_FAMILY_2"/>
    <property type="match status" value="1"/>
</dbReference>
<reference evidence="13 14" key="1">
    <citation type="submission" date="2016-10" db="EMBL/GenBank/DDBJ databases">
        <authorList>
            <person name="de Groot N.N."/>
        </authorList>
    </citation>
    <scope>NUCLEOTIDE SEQUENCE [LARGE SCALE GENOMIC DNA]</scope>
    <source>
        <strain evidence="13 14">DSM 3217</strain>
    </source>
</reference>
<dbReference type="PANTHER" id="PTHR42713:SF3">
    <property type="entry name" value="TRANSCRIPTIONAL REGULATORY PROTEIN HPTR"/>
    <property type="match status" value="1"/>
</dbReference>
<dbReference type="InterPro" id="IPR009057">
    <property type="entry name" value="Homeodomain-like_sf"/>
</dbReference>
<keyword evidence="5" id="KW-0902">Two-component regulatory system</keyword>
<dbReference type="OrthoDB" id="9794370at2"/>
<dbReference type="InterPro" id="IPR051552">
    <property type="entry name" value="HptR"/>
</dbReference>
<dbReference type="GO" id="GO:0043565">
    <property type="term" value="F:sequence-specific DNA binding"/>
    <property type="evidence" value="ECO:0007669"/>
    <property type="project" value="InterPro"/>
</dbReference>
<evidence type="ECO:0000256" key="4">
    <source>
        <dbReference type="ARBA" id="ARBA00022553"/>
    </source>
</evidence>
<comment type="subcellular location">
    <subcellularLocation>
        <location evidence="1">Cytoplasm</location>
    </subcellularLocation>
</comment>
<dbReference type="PROSITE" id="PS00041">
    <property type="entry name" value="HTH_ARAC_FAMILY_1"/>
    <property type="match status" value="1"/>
</dbReference>
<dbReference type="SUPFAM" id="SSF52172">
    <property type="entry name" value="CheY-like"/>
    <property type="match status" value="1"/>
</dbReference>
<sequence>MSNFKLVLVDDEEIVLMGITKTYNMEDFGFTLEKCFSSPTKALEEIVQIRPDLIITDIRMPRMTGLEFAKKAKELLPDVEIVIMSGYDDFSYAQAAVKIGVQDYLLKPVKKDEYSSMLRRVHDRIEEKKTQKEDFHDLRKAVQDSQNEIKNYFFLDLVDDIYTGSARIQKIYDNLAFDFKDAPFVLIKFDYSNASFVDDPMSTLGRITDEVYTELESFGNVEDFSSDEYLFFFLYHVEEALSDAIRETVLDYAERHRTHGLNLYAGISDIHTGLEELFAANAECNRQIWANHIHLDDSQDAFLDLRKNHLNIPYGDLEELFRSIAAGDKQAIDSTLRNIYAIPRKLQSPLAENYSYTLTYLILLRMYQVQTTFTNDTMFIPIELQQIKNLRSLYPTIDDQNQLTKQLSLSIIDHLSNQTSEHSSAPSKNVARVLDYVSEHYKENISLAKTAQAVALSKSYLSDIFKKEIGITFLNYVTNLRIEKAKELLLDSTMKMYEISDAVGFQDYTYFSQIFKKKTGMTLSEYRNRH</sequence>
<dbReference type="SUPFAM" id="SSF46689">
    <property type="entry name" value="Homeodomain-like"/>
    <property type="match status" value="2"/>
</dbReference>
<dbReference type="GO" id="GO:0003700">
    <property type="term" value="F:DNA-binding transcription factor activity"/>
    <property type="evidence" value="ECO:0007669"/>
    <property type="project" value="InterPro"/>
</dbReference>
<keyword evidence="14" id="KW-1185">Reference proteome</keyword>
<dbReference type="Pfam" id="PF12833">
    <property type="entry name" value="HTH_18"/>
    <property type="match status" value="1"/>
</dbReference>
<dbReference type="Pfam" id="PF00072">
    <property type="entry name" value="Response_reg"/>
    <property type="match status" value="1"/>
</dbReference>
<evidence type="ECO:0000256" key="10">
    <source>
        <dbReference type="PROSITE-ProRule" id="PRU00169"/>
    </source>
</evidence>
<evidence type="ECO:0000256" key="6">
    <source>
        <dbReference type="ARBA" id="ARBA00023015"/>
    </source>
</evidence>
<gene>
    <name evidence="13" type="ORF">SAMN02910417_00470</name>
</gene>
<evidence type="ECO:0000313" key="14">
    <source>
        <dbReference type="Proteomes" id="UP000199228"/>
    </source>
</evidence>
<evidence type="ECO:0000259" key="11">
    <source>
        <dbReference type="PROSITE" id="PS01124"/>
    </source>
</evidence>
<evidence type="ECO:0000256" key="5">
    <source>
        <dbReference type="ARBA" id="ARBA00023012"/>
    </source>
</evidence>